<evidence type="ECO:0000313" key="2">
    <source>
        <dbReference type="Proteomes" id="UP001419268"/>
    </source>
</evidence>
<accession>A0AAP0HDF5</accession>
<dbReference type="Proteomes" id="UP001419268">
    <property type="component" value="Unassembled WGS sequence"/>
</dbReference>
<protein>
    <submittedName>
        <fullName evidence="1">Uncharacterized protein</fullName>
    </submittedName>
</protein>
<keyword evidence="2" id="KW-1185">Reference proteome</keyword>
<name>A0AAP0HDF5_9MAGN</name>
<proteinExistence type="predicted"/>
<organism evidence="1 2">
    <name type="scientific">Stephania cephalantha</name>
    <dbReference type="NCBI Taxonomy" id="152367"/>
    <lineage>
        <taxon>Eukaryota</taxon>
        <taxon>Viridiplantae</taxon>
        <taxon>Streptophyta</taxon>
        <taxon>Embryophyta</taxon>
        <taxon>Tracheophyta</taxon>
        <taxon>Spermatophyta</taxon>
        <taxon>Magnoliopsida</taxon>
        <taxon>Ranunculales</taxon>
        <taxon>Menispermaceae</taxon>
        <taxon>Menispermoideae</taxon>
        <taxon>Cissampelideae</taxon>
        <taxon>Stephania</taxon>
    </lineage>
</organism>
<sequence length="77" mass="8589">MIPEKLLPPKLRNASFVRLAMEGGMTPLRELRLSAKCVRFGKAEKLNLSSVPDRFMFVSAISSTVAPLLHLMPTHLQ</sequence>
<comment type="caution">
    <text evidence="1">The sequence shown here is derived from an EMBL/GenBank/DDBJ whole genome shotgun (WGS) entry which is preliminary data.</text>
</comment>
<evidence type="ECO:0000313" key="1">
    <source>
        <dbReference type="EMBL" id="KAK9082859.1"/>
    </source>
</evidence>
<dbReference type="EMBL" id="JBBNAG010000013">
    <property type="protein sequence ID" value="KAK9082859.1"/>
    <property type="molecule type" value="Genomic_DNA"/>
</dbReference>
<reference evidence="1 2" key="1">
    <citation type="submission" date="2024-01" db="EMBL/GenBank/DDBJ databases">
        <title>Genome assemblies of Stephania.</title>
        <authorList>
            <person name="Yang L."/>
        </authorList>
    </citation>
    <scope>NUCLEOTIDE SEQUENCE [LARGE SCALE GENOMIC DNA]</scope>
    <source>
        <strain evidence="1">JXDWG</strain>
        <tissue evidence="1">Leaf</tissue>
    </source>
</reference>
<dbReference type="AlphaFoldDB" id="A0AAP0HDF5"/>
<gene>
    <name evidence="1" type="ORF">Scep_029330</name>
</gene>